<dbReference type="InterPro" id="IPR000794">
    <property type="entry name" value="Beta-ketoacyl_synthase"/>
</dbReference>
<dbReference type="PROSITE" id="PS52004">
    <property type="entry name" value="KS3_2"/>
    <property type="match status" value="1"/>
</dbReference>
<dbReference type="InterPro" id="IPR014030">
    <property type="entry name" value="Ketoacyl_synth_N"/>
</dbReference>
<dbReference type="AlphaFoldDB" id="A0A840E7U7"/>
<feature type="domain" description="Ketosynthase family 3 (KS3)" evidence="4">
    <location>
        <begin position="1"/>
        <end position="371"/>
    </location>
</feature>
<keyword evidence="2 3" id="KW-0808">Transferase</keyword>
<comment type="caution">
    <text evidence="5">The sequence shown here is derived from an EMBL/GenBank/DDBJ whole genome shotgun (WGS) entry which is preliminary data.</text>
</comment>
<organism evidence="5 6">
    <name type="scientific">Neolewinella aquimaris</name>
    <dbReference type="NCBI Taxonomy" id="1835722"/>
    <lineage>
        <taxon>Bacteria</taxon>
        <taxon>Pseudomonadati</taxon>
        <taxon>Bacteroidota</taxon>
        <taxon>Saprospiria</taxon>
        <taxon>Saprospirales</taxon>
        <taxon>Lewinellaceae</taxon>
        <taxon>Neolewinella</taxon>
    </lineage>
</organism>
<evidence type="ECO:0000256" key="1">
    <source>
        <dbReference type="ARBA" id="ARBA00008467"/>
    </source>
</evidence>
<evidence type="ECO:0000259" key="4">
    <source>
        <dbReference type="PROSITE" id="PS52004"/>
    </source>
</evidence>
<gene>
    <name evidence="5" type="ORF">GGR28_000470</name>
</gene>
<dbReference type="RefSeq" id="WP_183494107.1">
    <property type="nucleotide sequence ID" value="NZ_JACIFF010000001.1"/>
</dbReference>
<evidence type="ECO:0000256" key="2">
    <source>
        <dbReference type="ARBA" id="ARBA00022679"/>
    </source>
</evidence>
<dbReference type="Pfam" id="PF00109">
    <property type="entry name" value="ketoacyl-synt"/>
    <property type="match status" value="1"/>
</dbReference>
<dbReference type="PROSITE" id="PS00098">
    <property type="entry name" value="THIOLASE_1"/>
    <property type="match status" value="1"/>
</dbReference>
<comment type="similarity">
    <text evidence="1 3">Belongs to the thiolase-like superfamily. Beta-ketoacyl-ACP synthases family.</text>
</comment>
<evidence type="ECO:0000313" key="6">
    <source>
        <dbReference type="Proteomes" id="UP000576209"/>
    </source>
</evidence>
<accession>A0A840E7U7</accession>
<dbReference type="InterPro" id="IPR014031">
    <property type="entry name" value="Ketoacyl_synth_C"/>
</dbReference>
<dbReference type="SUPFAM" id="SSF53901">
    <property type="entry name" value="Thiolase-like"/>
    <property type="match status" value="1"/>
</dbReference>
<dbReference type="PANTHER" id="PTHR11712">
    <property type="entry name" value="POLYKETIDE SYNTHASE-RELATED"/>
    <property type="match status" value="1"/>
</dbReference>
<dbReference type="GO" id="GO:0006633">
    <property type="term" value="P:fatty acid biosynthetic process"/>
    <property type="evidence" value="ECO:0007669"/>
    <property type="project" value="TreeGrafter"/>
</dbReference>
<proteinExistence type="inferred from homology"/>
<dbReference type="InterPro" id="IPR016039">
    <property type="entry name" value="Thiolase-like"/>
</dbReference>
<dbReference type="GO" id="GO:0004315">
    <property type="term" value="F:3-oxoacyl-[acyl-carrier-protein] synthase activity"/>
    <property type="evidence" value="ECO:0007669"/>
    <property type="project" value="TreeGrafter"/>
</dbReference>
<keyword evidence="6" id="KW-1185">Reference proteome</keyword>
<dbReference type="InterPro" id="IPR020615">
    <property type="entry name" value="Thiolase_acyl_enz_int_AS"/>
</dbReference>
<dbReference type="Gene3D" id="3.40.47.10">
    <property type="match status" value="2"/>
</dbReference>
<evidence type="ECO:0000313" key="5">
    <source>
        <dbReference type="EMBL" id="MBB4077869.1"/>
    </source>
</evidence>
<name>A0A840E7U7_9BACT</name>
<reference evidence="5 6" key="1">
    <citation type="submission" date="2020-08" db="EMBL/GenBank/DDBJ databases">
        <title>Genomic Encyclopedia of Type Strains, Phase IV (KMG-IV): sequencing the most valuable type-strain genomes for metagenomic binning, comparative biology and taxonomic classification.</title>
        <authorList>
            <person name="Goeker M."/>
        </authorList>
    </citation>
    <scope>NUCLEOTIDE SEQUENCE [LARGE SCALE GENOMIC DNA]</scope>
    <source>
        <strain evidence="5 6">DSM 105137</strain>
    </source>
</reference>
<dbReference type="EMBL" id="JACIFF010000001">
    <property type="protein sequence ID" value="MBB4077869.1"/>
    <property type="molecule type" value="Genomic_DNA"/>
</dbReference>
<dbReference type="Pfam" id="PF02801">
    <property type="entry name" value="Ketoacyl-synt_C"/>
    <property type="match status" value="1"/>
</dbReference>
<protein>
    <submittedName>
        <fullName evidence="5">3-oxoacyl-(Acyl-carrier-protein) synthase</fullName>
    </submittedName>
</protein>
<dbReference type="PANTHER" id="PTHR11712:SF347">
    <property type="entry name" value="BETA KETOACYL-ACYL CARRIER PROTEIN SYNTHASE"/>
    <property type="match status" value="1"/>
</dbReference>
<dbReference type="InterPro" id="IPR020841">
    <property type="entry name" value="PKS_Beta-ketoAc_synthase_dom"/>
</dbReference>
<evidence type="ECO:0000256" key="3">
    <source>
        <dbReference type="RuleBase" id="RU003694"/>
    </source>
</evidence>
<dbReference type="Proteomes" id="UP000576209">
    <property type="component" value="Unassembled WGS sequence"/>
</dbReference>
<sequence length="371" mass="38814">MNIQIAGTGMISAAGNTVPTTWNTLLTENRSWQPDPATGLPVYPVGALPKTGPIAEYIHDREVDRTVALALPAAAEAVGAAKWEGRDFAILVGCSRGPTEAWETAYETHRTGQTLPVRTSPNTTLGSVGFALADYFGVGELSDGLSVACSSGFHALVHGVALLRSGMAERVLVGGTEAALTLFTLRQMERLRIVATPTPQDNYACRPMDDPATGMVVGEGAAFLALEAVTEPDGPTIQGLGFSRERCRSATGISREGMALQSSMRQAAAAVGPPDLIVAHAPGTRRGDAAEQLAIQQVFGNQSPVTTSMKWATGHTFGASGPLALVAAVEMLRKQRSILLPYAQLSEPAELHRILVNATGFGGNAVSVMIG</sequence>